<dbReference type="InterPro" id="IPR012506">
    <property type="entry name" value="TMEM86B-like"/>
</dbReference>
<keyword evidence="3 6" id="KW-0812">Transmembrane</keyword>
<evidence type="ECO:0008006" key="8">
    <source>
        <dbReference type="Google" id="ProtNLM"/>
    </source>
</evidence>
<accession>A0A645HE24</accession>
<dbReference type="EMBL" id="VSSQ01091845">
    <property type="protein sequence ID" value="MPN37287.1"/>
    <property type="molecule type" value="Genomic_DNA"/>
</dbReference>
<evidence type="ECO:0000256" key="4">
    <source>
        <dbReference type="ARBA" id="ARBA00022989"/>
    </source>
</evidence>
<reference evidence="7" key="1">
    <citation type="submission" date="2019-08" db="EMBL/GenBank/DDBJ databases">
        <authorList>
            <person name="Kucharzyk K."/>
            <person name="Murdoch R.W."/>
            <person name="Higgins S."/>
            <person name="Loffler F."/>
        </authorList>
    </citation>
    <scope>NUCLEOTIDE SEQUENCE</scope>
</reference>
<keyword evidence="5 6" id="KW-0472">Membrane</keyword>
<evidence type="ECO:0000256" key="3">
    <source>
        <dbReference type="ARBA" id="ARBA00022692"/>
    </source>
</evidence>
<dbReference type="Pfam" id="PF07947">
    <property type="entry name" value="YhhN"/>
    <property type="match status" value="1"/>
</dbReference>
<evidence type="ECO:0000256" key="2">
    <source>
        <dbReference type="ARBA" id="ARBA00007375"/>
    </source>
</evidence>
<feature type="transmembrane region" description="Helical" evidence="6">
    <location>
        <begin position="54"/>
        <end position="73"/>
    </location>
</feature>
<sequence>MMIIGTMASSAVLFALYGLSPYRWLAGVGGLLFAISDTTLSIDAFHHPIHNRNIIVMSTYIAAQVLIVSAFAFA</sequence>
<evidence type="ECO:0000256" key="1">
    <source>
        <dbReference type="ARBA" id="ARBA00004141"/>
    </source>
</evidence>
<proteinExistence type="inferred from homology"/>
<evidence type="ECO:0000256" key="6">
    <source>
        <dbReference type="SAM" id="Phobius"/>
    </source>
</evidence>
<protein>
    <recommendedName>
        <fullName evidence="8">Lysoplasmalogenase</fullName>
    </recommendedName>
</protein>
<evidence type="ECO:0000313" key="7">
    <source>
        <dbReference type="EMBL" id="MPN37287.1"/>
    </source>
</evidence>
<dbReference type="GO" id="GO:0016020">
    <property type="term" value="C:membrane"/>
    <property type="evidence" value="ECO:0007669"/>
    <property type="project" value="UniProtKB-SubCell"/>
</dbReference>
<feature type="transmembrane region" description="Helical" evidence="6">
    <location>
        <begin position="12"/>
        <end position="34"/>
    </location>
</feature>
<organism evidence="7">
    <name type="scientific">bioreactor metagenome</name>
    <dbReference type="NCBI Taxonomy" id="1076179"/>
    <lineage>
        <taxon>unclassified sequences</taxon>
        <taxon>metagenomes</taxon>
        <taxon>ecological metagenomes</taxon>
    </lineage>
</organism>
<comment type="similarity">
    <text evidence="2">Belongs to the TMEM86 family.</text>
</comment>
<name>A0A645HE24_9ZZZZ</name>
<dbReference type="AlphaFoldDB" id="A0A645HE24"/>
<comment type="caution">
    <text evidence="7">The sequence shown here is derived from an EMBL/GenBank/DDBJ whole genome shotgun (WGS) entry which is preliminary data.</text>
</comment>
<gene>
    <name evidence="7" type="ORF">SDC9_184803</name>
</gene>
<evidence type="ECO:0000256" key="5">
    <source>
        <dbReference type="ARBA" id="ARBA00023136"/>
    </source>
</evidence>
<comment type="subcellular location">
    <subcellularLocation>
        <location evidence="1">Membrane</location>
        <topology evidence="1">Multi-pass membrane protein</topology>
    </subcellularLocation>
</comment>
<keyword evidence="4 6" id="KW-1133">Transmembrane helix</keyword>